<dbReference type="EMBL" id="KE504223">
    <property type="protein sequence ID" value="EPS94789.1"/>
    <property type="molecule type" value="Genomic_DNA"/>
</dbReference>
<accession>S8F7J0</accession>
<sequence>MTSKYAWLARFKEAGQAGLDSVNASSERSRNFSPLSKTLLARRAKQAALAEPSPLLQVALTYAPTDDARGQEGNMPDDIAEAERMDLYESVARPGELEEPDIFDISLVPLDVMRASYAQMVMNIHPPERMKRCPDCQKDPTSEATFKDRSFEPAHLDRHRNEYHTFERQIWRFFKHGESWRAAPNRWKANGCMLCRVDGKAYKRYSKSAIKRHWNGHAHHDDGRLAGFRERRKQKRGRSIVVQAEVDAFEEAVLRFLSEWTVIEDTARMDAFEDALMESFSECTVTEEGIQAEQALDALDATFLEQLEELEA</sequence>
<name>S8F7J0_FOMSC</name>
<dbReference type="OrthoDB" id="2884657at2759"/>
<dbReference type="Proteomes" id="UP000015241">
    <property type="component" value="Unassembled WGS sequence"/>
</dbReference>
<proteinExistence type="predicted"/>
<gene>
    <name evidence="1" type="ORF">FOMPIDRAFT_1063045</name>
</gene>
<reference evidence="1 2" key="1">
    <citation type="journal article" date="2012" name="Science">
        <title>The Paleozoic origin of enzymatic lignin decomposition reconstructed from 31 fungal genomes.</title>
        <authorList>
            <person name="Floudas D."/>
            <person name="Binder M."/>
            <person name="Riley R."/>
            <person name="Barry K."/>
            <person name="Blanchette R.A."/>
            <person name="Henrissat B."/>
            <person name="Martinez A.T."/>
            <person name="Otillar R."/>
            <person name="Spatafora J.W."/>
            <person name="Yadav J.S."/>
            <person name="Aerts A."/>
            <person name="Benoit I."/>
            <person name="Boyd A."/>
            <person name="Carlson A."/>
            <person name="Copeland A."/>
            <person name="Coutinho P.M."/>
            <person name="de Vries R.P."/>
            <person name="Ferreira P."/>
            <person name="Findley K."/>
            <person name="Foster B."/>
            <person name="Gaskell J."/>
            <person name="Glotzer D."/>
            <person name="Gorecki P."/>
            <person name="Heitman J."/>
            <person name="Hesse C."/>
            <person name="Hori C."/>
            <person name="Igarashi K."/>
            <person name="Jurgens J.A."/>
            <person name="Kallen N."/>
            <person name="Kersten P."/>
            <person name="Kohler A."/>
            <person name="Kuees U."/>
            <person name="Kumar T.K.A."/>
            <person name="Kuo A."/>
            <person name="LaButti K."/>
            <person name="Larrondo L.F."/>
            <person name="Lindquist E."/>
            <person name="Ling A."/>
            <person name="Lombard V."/>
            <person name="Lucas S."/>
            <person name="Lundell T."/>
            <person name="Martin R."/>
            <person name="McLaughlin D.J."/>
            <person name="Morgenstern I."/>
            <person name="Morin E."/>
            <person name="Murat C."/>
            <person name="Nagy L.G."/>
            <person name="Nolan M."/>
            <person name="Ohm R.A."/>
            <person name="Patyshakuliyeva A."/>
            <person name="Rokas A."/>
            <person name="Ruiz-Duenas F.J."/>
            <person name="Sabat G."/>
            <person name="Salamov A."/>
            <person name="Samejima M."/>
            <person name="Schmutz J."/>
            <person name="Slot J.C."/>
            <person name="St John F."/>
            <person name="Stenlid J."/>
            <person name="Sun H."/>
            <person name="Sun S."/>
            <person name="Syed K."/>
            <person name="Tsang A."/>
            <person name="Wiebenga A."/>
            <person name="Young D."/>
            <person name="Pisabarro A."/>
            <person name="Eastwood D.C."/>
            <person name="Martin F."/>
            <person name="Cullen D."/>
            <person name="Grigoriev I.V."/>
            <person name="Hibbett D.S."/>
        </authorList>
    </citation>
    <scope>NUCLEOTIDE SEQUENCE</scope>
    <source>
        <strain evidence="2">FP-58527</strain>
    </source>
</reference>
<protein>
    <submittedName>
        <fullName evidence="1">Uncharacterized protein</fullName>
    </submittedName>
</protein>
<keyword evidence="2" id="KW-1185">Reference proteome</keyword>
<dbReference type="InParanoid" id="S8F7J0"/>
<dbReference type="HOGENOM" id="CLU_891464_0_0_1"/>
<organism evidence="1 2">
    <name type="scientific">Fomitopsis schrenkii</name>
    <name type="common">Brown rot fungus</name>
    <dbReference type="NCBI Taxonomy" id="2126942"/>
    <lineage>
        <taxon>Eukaryota</taxon>
        <taxon>Fungi</taxon>
        <taxon>Dikarya</taxon>
        <taxon>Basidiomycota</taxon>
        <taxon>Agaricomycotina</taxon>
        <taxon>Agaricomycetes</taxon>
        <taxon>Polyporales</taxon>
        <taxon>Fomitopsis</taxon>
    </lineage>
</organism>
<dbReference type="AlphaFoldDB" id="S8F7J0"/>
<evidence type="ECO:0000313" key="2">
    <source>
        <dbReference type="Proteomes" id="UP000015241"/>
    </source>
</evidence>
<evidence type="ECO:0000313" key="1">
    <source>
        <dbReference type="EMBL" id="EPS94789.1"/>
    </source>
</evidence>